<keyword evidence="3" id="KW-0804">Transcription</keyword>
<dbReference type="STRING" id="1121428.DESHY_110470"/>
<comment type="caution">
    <text evidence="6">The sequence shown here is derived from an EMBL/GenBank/DDBJ whole genome shotgun (WGS) entry which is preliminary data.</text>
</comment>
<dbReference type="PRINTS" id="PR00455">
    <property type="entry name" value="HTHTETR"/>
</dbReference>
<evidence type="ECO:0000256" key="1">
    <source>
        <dbReference type="ARBA" id="ARBA00023015"/>
    </source>
</evidence>
<dbReference type="SUPFAM" id="SSF46689">
    <property type="entry name" value="Homeodomain-like"/>
    <property type="match status" value="1"/>
</dbReference>
<dbReference type="InterPro" id="IPR023772">
    <property type="entry name" value="DNA-bd_HTH_TetR-type_CS"/>
</dbReference>
<accession>K8DXX1</accession>
<dbReference type="GO" id="GO:0045892">
    <property type="term" value="P:negative regulation of DNA-templated transcription"/>
    <property type="evidence" value="ECO:0007669"/>
    <property type="project" value="InterPro"/>
</dbReference>
<proteinExistence type="predicted"/>
<dbReference type="eggNOG" id="COG1309">
    <property type="taxonomic scope" value="Bacteria"/>
</dbReference>
<dbReference type="InterPro" id="IPR013571">
    <property type="entry name" value="Tscrpt_reg_QacR_C"/>
</dbReference>
<dbReference type="InterPro" id="IPR009057">
    <property type="entry name" value="Homeodomain-like_sf"/>
</dbReference>
<sequence length="195" mass="21958">MTKQSKKDLIADAALACFLTSGYGATSVDEIVKASGISKGGIYWHFKSKEEIFLYLVKRFVNEWNTQYIARLPGTRSAAEKLAIFLEHRLQCIDTPISALMLEFLLQAKEEATIRKMSAEFEKPTHIIYQIIEEAIRNGEFKALDPKTVTLSFLAIFDGAGLQMLVHKNKLLLEQTLRTTLEIFLAGISSEPVKE</sequence>
<keyword evidence="1" id="KW-0805">Transcription regulation</keyword>
<dbReference type="SUPFAM" id="SSF48498">
    <property type="entry name" value="Tetracyclin repressor-like, C-terminal domain"/>
    <property type="match status" value="1"/>
</dbReference>
<dbReference type="PROSITE" id="PS01081">
    <property type="entry name" value="HTH_TETR_1"/>
    <property type="match status" value="1"/>
</dbReference>
<keyword evidence="7" id="KW-1185">Reference proteome</keyword>
<dbReference type="InterPro" id="IPR001647">
    <property type="entry name" value="HTH_TetR"/>
</dbReference>
<dbReference type="Pfam" id="PF00440">
    <property type="entry name" value="TetR_N"/>
    <property type="match status" value="1"/>
</dbReference>
<evidence type="ECO:0000313" key="6">
    <source>
        <dbReference type="EMBL" id="CCO07524.1"/>
    </source>
</evidence>
<protein>
    <submittedName>
        <fullName evidence="6">Regulatory protein TetR</fullName>
    </submittedName>
</protein>
<name>K8DXX1_9FIRM</name>
<dbReference type="GO" id="GO:0000976">
    <property type="term" value="F:transcription cis-regulatory region binding"/>
    <property type="evidence" value="ECO:0007669"/>
    <property type="project" value="TreeGrafter"/>
</dbReference>
<dbReference type="Gene3D" id="1.10.357.10">
    <property type="entry name" value="Tetracycline Repressor, domain 2"/>
    <property type="match status" value="1"/>
</dbReference>
<keyword evidence="2 4" id="KW-0238">DNA-binding</keyword>
<dbReference type="EMBL" id="CAOS01000003">
    <property type="protein sequence ID" value="CCO07524.1"/>
    <property type="molecule type" value="Genomic_DNA"/>
</dbReference>
<dbReference type="InterPro" id="IPR036271">
    <property type="entry name" value="Tet_transcr_reg_TetR-rel_C_sf"/>
</dbReference>
<evidence type="ECO:0000313" key="7">
    <source>
        <dbReference type="Proteomes" id="UP000009315"/>
    </source>
</evidence>
<evidence type="ECO:0000259" key="5">
    <source>
        <dbReference type="PROSITE" id="PS50977"/>
    </source>
</evidence>
<organism evidence="6 7">
    <name type="scientific">Desulforamulus hydrothermalis Lam5 = DSM 18033</name>
    <dbReference type="NCBI Taxonomy" id="1121428"/>
    <lineage>
        <taxon>Bacteria</taxon>
        <taxon>Bacillati</taxon>
        <taxon>Bacillota</taxon>
        <taxon>Clostridia</taxon>
        <taxon>Eubacteriales</taxon>
        <taxon>Peptococcaceae</taxon>
        <taxon>Desulforamulus</taxon>
    </lineage>
</organism>
<dbReference type="GO" id="GO:0003700">
    <property type="term" value="F:DNA-binding transcription factor activity"/>
    <property type="evidence" value="ECO:0007669"/>
    <property type="project" value="InterPro"/>
</dbReference>
<dbReference type="PANTHER" id="PTHR30055:SF234">
    <property type="entry name" value="HTH-TYPE TRANSCRIPTIONAL REGULATOR BETI"/>
    <property type="match status" value="1"/>
</dbReference>
<dbReference type="RefSeq" id="WP_008410432.1">
    <property type="nucleotide sequence ID" value="NZ_CAOS01000003.1"/>
</dbReference>
<evidence type="ECO:0000256" key="4">
    <source>
        <dbReference type="PROSITE-ProRule" id="PRU00335"/>
    </source>
</evidence>
<feature type="DNA-binding region" description="H-T-H motif" evidence="4">
    <location>
        <begin position="27"/>
        <end position="46"/>
    </location>
</feature>
<dbReference type="Proteomes" id="UP000009315">
    <property type="component" value="Unassembled WGS sequence"/>
</dbReference>
<feature type="domain" description="HTH tetR-type" evidence="5">
    <location>
        <begin position="4"/>
        <end position="64"/>
    </location>
</feature>
<dbReference type="AlphaFoldDB" id="K8DXX1"/>
<dbReference type="Pfam" id="PF08360">
    <property type="entry name" value="TetR_C_5"/>
    <property type="match status" value="1"/>
</dbReference>
<evidence type="ECO:0000256" key="2">
    <source>
        <dbReference type="ARBA" id="ARBA00023125"/>
    </source>
</evidence>
<dbReference type="Gene3D" id="1.10.10.60">
    <property type="entry name" value="Homeodomain-like"/>
    <property type="match status" value="1"/>
</dbReference>
<dbReference type="PANTHER" id="PTHR30055">
    <property type="entry name" value="HTH-TYPE TRANSCRIPTIONAL REGULATOR RUTR"/>
    <property type="match status" value="1"/>
</dbReference>
<dbReference type="InterPro" id="IPR050109">
    <property type="entry name" value="HTH-type_TetR-like_transc_reg"/>
</dbReference>
<reference evidence="6 7" key="1">
    <citation type="journal article" date="2013" name="Genome Announc.">
        <title>Genome Sequence of the Sulfate-Reducing Bacterium Desulfotomaculum hydrothermale Lam5(T).</title>
        <authorList>
            <person name="Amin O."/>
            <person name="Fardeau M.L."/>
            <person name="Valette O."/>
            <person name="Hirschler-Rea A."/>
            <person name="Barbe V."/>
            <person name="Medigue C."/>
            <person name="Vacherie B."/>
            <person name="Ollivier B."/>
            <person name="Bertin P.N."/>
            <person name="Dolla A."/>
        </authorList>
    </citation>
    <scope>NUCLEOTIDE SEQUENCE [LARGE SCALE GENOMIC DNA]</scope>
    <source>
        <strain evidence="7">Lam5 / DSM 18033</strain>
    </source>
</reference>
<dbReference type="PROSITE" id="PS50977">
    <property type="entry name" value="HTH_TETR_2"/>
    <property type="match status" value="1"/>
</dbReference>
<dbReference type="OrthoDB" id="13453at2"/>
<gene>
    <name evidence="6" type="ORF">DESHY_110470</name>
</gene>
<evidence type="ECO:0000256" key="3">
    <source>
        <dbReference type="ARBA" id="ARBA00023163"/>
    </source>
</evidence>